<feature type="transmembrane region" description="Helical" evidence="1">
    <location>
        <begin position="278"/>
        <end position="301"/>
    </location>
</feature>
<dbReference type="AlphaFoldDB" id="A0A7S0H9K1"/>
<evidence type="ECO:0000256" key="1">
    <source>
        <dbReference type="SAM" id="Phobius"/>
    </source>
</evidence>
<gene>
    <name evidence="2" type="ORF">LAMO00422_LOCUS22979</name>
</gene>
<name>A0A7S0H9K1_9EUKA</name>
<organism evidence="2">
    <name type="scientific">Amorphochlora amoebiformis</name>
    <dbReference type="NCBI Taxonomy" id="1561963"/>
    <lineage>
        <taxon>Eukaryota</taxon>
        <taxon>Sar</taxon>
        <taxon>Rhizaria</taxon>
        <taxon>Cercozoa</taxon>
        <taxon>Chlorarachniophyceae</taxon>
        <taxon>Amorphochlora</taxon>
    </lineage>
</organism>
<accession>A0A7S0H9K1</accession>
<reference evidence="2" key="1">
    <citation type="submission" date="2021-01" db="EMBL/GenBank/DDBJ databases">
        <authorList>
            <person name="Corre E."/>
            <person name="Pelletier E."/>
            <person name="Niang G."/>
            <person name="Scheremetjew M."/>
            <person name="Finn R."/>
            <person name="Kale V."/>
            <person name="Holt S."/>
            <person name="Cochrane G."/>
            <person name="Meng A."/>
            <person name="Brown T."/>
            <person name="Cohen L."/>
        </authorList>
    </citation>
    <scope>NUCLEOTIDE SEQUENCE</scope>
    <source>
        <strain evidence="2">CCMP2058</strain>
    </source>
</reference>
<evidence type="ECO:0008006" key="3">
    <source>
        <dbReference type="Google" id="ProtNLM"/>
    </source>
</evidence>
<dbReference type="EMBL" id="HBEM01033682">
    <property type="protein sequence ID" value="CAD8464013.1"/>
    <property type="molecule type" value="Transcribed_RNA"/>
</dbReference>
<feature type="transmembrane region" description="Helical" evidence="1">
    <location>
        <begin position="204"/>
        <end position="223"/>
    </location>
</feature>
<keyword evidence="1" id="KW-0472">Membrane</keyword>
<proteinExistence type="predicted"/>
<feature type="transmembrane region" description="Helical" evidence="1">
    <location>
        <begin position="243"/>
        <end position="266"/>
    </location>
</feature>
<feature type="transmembrane region" description="Helical" evidence="1">
    <location>
        <begin position="160"/>
        <end position="183"/>
    </location>
</feature>
<keyword evidence="1" id="KW-0812">Transmembrane</keyword>
<sequence>MNFASGVVGPPTGGGQPFGASGQLIFTSRDIIIKNPVEIIMGLSDRQYDILITSTSGVICLACICSLIASSKRLARVKLAASTQRTFVGLTLGSALFTMCYNGIELFWDYDRPLINLIAEILNRSHVIMDLWCNSYLMIFWLKVHFFVRYRSENTLFWLWWTWAVLNMTFMLFHIGVSGMYISSYLTGTYRNTQFYRIEISANVVMYLLVPTVVAGFGVQLYQLFKFWGASFRPALASTLRRIAAGTIVVCLCFFARAIVLICVLCGAFSGQQPETIFVFYFFALIAIPQIIALYIMAILLPHQGPVPSNASGEMKKGESFSVSLPEDNGIYAASHEMNDGLINIDNNAEDIVWRTWSFRHDTPITNNSNRKSIRDEADVVDG</sequence>
<feature type="transmembrane region" description="Helical" evidence="1">
    <location>
        <begin position="50"/>
        <end position="69"/>
    </location>
</feature>
<evidence type="ECO:0000313" key="2">
    <source>
        <dbReference type="EMBL" id="CAD8464013.1"/>
    </source>
</evidence>
<protein>
    <recommendedName>
        <fullName evidence="3">THH1/TOM1/TOM3 domain-containing protein</fullName>
    </recommendedName>
</protein>
<keyword evidence="1" id="KW-1133">Transmembrane helix</keyword>